<reference evidence="1 2" key="1">
    <citation type="submission" date="2017-05" db="EMBL/GenBank/DDBJ databases">
        <authorList>
            <person name="Varghese N."/>
            <person name="Submissions S."/>
        </authorList>
    </citation>
    <scope>NUCLEOTIDE SEQUENCE [LARGE SCALE GENOMIC DNA]</scope>
    <source>
        <strain evidence="1 2">DSM 18015</strain>
    </source>
</reference>
<protein>
    <recommendedName>
        <fullName evidence="3">Transposase</fullName>
    </recommendedName>
</protein>
<accession>A0ABY1QXU2</accession>
<name>A0ABY1QXU2_9FLAO</name>
<dbReference type="RefSeq" id="WP_283415315.1">
    <property type="nucleotide sequence ID" value="NZ_FXUO01000001.1"/>
</dbReference>
<comment type="caution">
    <text evidence="1">The sequence shown here is derived from an EMBL/GenBank/DDBJ whole genome shotgun (WGS) entry which is preliminary data.</text>
</comment>
<keyword evidence="2" id="KW-1185">Reference proteome</keyword>
<sequence length="77" mass="9066">MTRSELHEIVDSYKKISKYIILRFVTLTFDTKETILRNFIAKASSLLNSISLLIKEDQTGEATAIYRLLIERYFYVE</sequence>
<evidence type="ECO:0000313" key="2">
    <source>
        <dbReference type="Proteomes" id="UP001158050"/>
    </source>
</evidence>
<dbReference type="EMBL" id="FXUO01000001">
    <property type="protein sequence ID" value="SMP88101.1"/>
    <property type="molecule type" value="Genomic_DNA"/>
</dbReference>
<gene>
    <name evidence="1" type="ORF">SAMN05421679_101414</name>
</gene>
<organism evidence="1 2">
    <name type="scientific">Epilithonimonas pallida</name>
    <dbReference type="NCBI Taxonomy" id="373671"/>
    <lineage>
        <taxon>Bacteria</taxon>
        <taxon>Pseudomonadati</taxon>
        <taxon>Bacteroidota</taxon>
        <taxon>Flavobacteriia</taxon>
        <taxon>Flavobacteriales</taxon>
        <taxon>Weeksellaceae</taxon>
        <taxon>Chryseobacterium group</taxon>
        <taxon>Epilithonimonas</taxon>
    </lineage>
</organism>
<proteinExistence type="predicted"/>
<dbReference type="Proteomes" id="UP001158050">
    <property type="component" value="Unassembled WGS sequence"/>
</dbReference>
<evidence type="ECO:0000313" key="1">
    <source>
        <dbReference type="EMBL" id="SMP88101.1"/>
    </source>
</evidence>
<evidence type="ECO:0008006" key="3">
    <source>
        <dbReference type="Google" id="ProtNLM"/>
    </source>
</evidence>